<feature type="region of interest" description="Disordered" evidence="1">
    <location>
        <begin position="135"/>
        <end position="173"/>
    </location>
</feature>
<evidence type="ECO:0000313" key="2">
    <source>
        <dbReference type="EMBL" id="KAJ8386736.1"/>
    </source>
</evidence>
<dbReference type="Proteomes" id="UP001221898">
    <property type="component" value="Unassembled WGS sequence"/>
</dbReference>
<accession>A0AAD7RPR4</accession>
<evidence type="ECO:0000313" key="3">
    <source>
        <dbReference type="Proteomes" id="UP001221898"/>
    </source>
</evidence>
<keyword evidence="3" id="KW-1185">Reference proteome</keyword>
<name>A0AAD7RPR4_9TELE</name>
<comment type="caution">
    <text evidence="2">The sequence shown here is derived from an EMBL/GenBank/DDBJ whole genome shotgun (WGS) entry which is preliminary data.</text>
</comment>
<evidence type="ECO:0000256" key="1">
    <source>
        <dbReference type="SAM" id="MobiDB-lite"/>
    </source>
</evidence>
<feature type="compositionally biased region" description="Basic and acidic residues" evidence="1">
    <location>
        <begin position="147"/>
        <end position="160"/>
    </location>
</feature>
<gene>
    <name evidence="2" type="ORF">AAFF_G00166850</name>
</gene>
<organism evidence="2 3">
    <name type="scientific">Aldrovandia affinis</name>
    <dbReference type="NCBI Taxonomy" id="143900"/>
    <lineage>
        <taxon>Eukaryota</taxon>
        <taxon>Metazoa</taxon>
        <taxon>Chordata</taxon>
        <taxon>Craniata</taxon>
        <taxon>Vertebrata</taxon>
        <taxon>Euteleostomi</taxon>
        <taxon>Actinopterygii</taxon>
        <taxon>Neopterygii</taxon>
        <taxon>Teleostei</taxon>
        <taxon>Notacanthiformes</taxon>
        <taxon>Halosauridae</taxon>
        <taxon>Aldrovandia</taxon>
    </lineage>
</organism>
<dbReference type="AlphaFoldDB" id="A0AAD7RPR4"/>
<reference evidence="2" key="1">
    <citation type="journal article" date="2023" name="Science">
        <title>Genome structures resolve the early diversification of teleost fishes.</title>
        <authorList>
            <person name="Parey E."/>
            <person name="Louis A."/>
            <person name="Montfort J."/>
            <person name="Bouchez O."/>
            <person name="Roques C."/>
            <person name="Iampietro C."/>
            <person name="Lluch J."/>
            <person name="Castinel A."/>
            <person name="Donnadieu C."/>
            <person name="Desvignes T."/>
            <person name="Floi Bucao C."/>
            <person name="Jouanno E."/>
            <person name="Wen M."/>
            <person name="Mejri S."/>
            <person name="Dirks R."/>
            <person name="Jansen H."/>
            <person name="Henkel C."/>
            <person name="Chen W.J."/>
            <person name="Zahm M."/>
            <person name="Cabau C."/>
            <person name="Klopp C."/>
            <person name="Thompson A.W."/>
            <person name="Robinson-Rechavi M."/>
            <person name="Braasch I."/>
            <person name="Lecointre G."/>
            <person name="Bobe J."/>
            <person name="Postlethwait J.H."/>
            <person name="Berthelot C."/>
            <person name="Roest Crollius H."/>
            <person name="Guiguen Y."/>
        </authorList>
    </citation>
    <scope>NUCLEOTIDE SEQUENCE</scope>
    <source>
        <strain evidence="2">NC1722</strain>
    </source>
</reference>
<protein>
    <submittedName>
        <fullName evidence="2">Uncharacterized protein</fullName>
    </submittedName>
</protein>
<feature type="region of interest" description="Disordered" evidence="1">
    <location>
        <begin position="29"/>
        <end position="99"/>
    </location>
</feature>
<dbReference type="EMBL" id="JAINUG010000223">
    <property type="protein sequence ID" value="KAJ8386736.1"/>
    <property type="molecule type" value="Genomic_DNA"/>
</dbReference>
<sequence length="173" mass="18959">MSSFTVPHASPLGGCQLKSERSTFRRLRTVVKNEPSSVPKEAGKGLSTDALKRGRREPDVDERSVRPALEEDAGVRSGRMTHSAEREATPAVSRAGRVSTVSVCRSLSRRRVSHLMHCLMTGLSGLGGWAGVRGRAGAQTRCMPSPSEREQDEKDSEKLRNYRAARAEPVQDF</sequence>
<proteinExistence type="predicted"/>
<feature type="compositionally biased region" description="Basic and acidic residues" evidence="1">
    <location>
        <begin position="50"/>
        <end position="69"/>
    </location>
</feature>